<dbReference type="EMBL" id="JANPWB010000005">
    <property type="protein sequence ID" value="KAJ1189627.1"/>
    <property type="molecule type" value="Genomic_DNA"/>
</dbReference>
<proteinExistence type="predicted"/>
<sequence>MTLPACSARSATARPPARRHVVGVKGREADGPSPTSRFILPLHQCWWNERCMCVEGKNSALAGLLQPPPETPNSQYS</sequence>
<protein>
    <submittedName>
        <fullName evidence="2">Uncharacterized protein</fullName>
    </submittedName>
</protein>
<evidence type="ECO:0000256" key="1">
    <source>
        <dbReference type="SAM" id="MobiDB-lite"/>
    </source>
</evidence>
<dbReference type="Proteomes" id="UP001066276">
    <property type="component" value="Chromosome 3_1"/>
</dbReference>
<dbReference type="AlphaFoldDB" id="A0AAV7ULF5"/>
<feature type="compositionally biased region" description="Low complexity" evidence="1">
    <location>
        <begin position="1"/>
        <end position="15"/>
    </location>
</feature>
<organism evidence="2 3">
    <name type="scientific">Pleurodeles waltl</name>
    <name type="common">Iberian ribbed newt</name>
    <dbReference type="NCBI Taxonomy" id="8319"/>
    <lineage>
        <taxon>Eukaryota</taxon>
        <taxon>Metazoa</taxon>
        <taxon>Chordata</taxon>
        <taxon>Craniata</taxon>
        <taxon>Vertebrata</taxon>
        <taxon>Euteleostomi</taxon>
        <taxon>Amphibia</taxon>
        <taxon>Batrachia</taxon>
        <taxon>Caudata</taxon>
        <taxon>Salamandroidea</taxon>
        <taxon>Salamandridae</taxon>
        <taxon>Pleurodelinae</taxon>
        <taxon>Pleurodeles</taxon>
    </lineage>
</organism>
<keyword evidence="3" id="KW-1185">Reference proteome</keyword>
<name>A0AAV7ULF5_PLEWA</name>
<reference evidence="2" key="1">
    <citation type="journal article" date="2022" name="bioRxiv">
        <title>Sequencing and chromosome-scale assembly of the giantPleurodeles waltlgenome.</title>
        <authorList>
            <person name="Brown T."/>
            <person name="Elewa A."/>
            <person name="Iarovenko S."/>
            <person name="Subramanian E."/>
            <person name="Araus A.J."/>
            <person name="Petzold A."/>
            <person name="Susuki M."/>
            <person name="Suzuki K.-i.T."/>
            <person name="Hayashi T."/>
            <person name="Toyoda A."/>
            <person name="Oliveira C."/>
            <person name="Osipova E."/>
            <person name="Leigh N.D."/>
            <person name="Simon A."/>
            <person name="Yun M.H."/>
        </authorList>
    </citation>
    <scope>NUCLEOTIDE SEQUENCE</scope>
    <source>
        <strain evidence="2">20211129_DDA</strain>
        <tissue evidence="2">Liver</tissue>
    </source>
</reference>
<feature type="region of interest" description="Disordered" evidence="1">
    <location>
        <begin position="1"/>
        <end position="33"/>
    </location>
</feature>
<evidence type="ECO:0000313" key="2">
    <source>
        <dbReference type="EMBL" id="KAJ1189627.1"/>
    </source>
</evidence>
<evidence type="ECO:0000313" key="3">
    <source>
        <dbReference type="Proteomes" id="UP001066276"/>
    </source>
</evidence>
<gene>
    <name evidence="2" type="ORF">NDU88_006371</name>
</gene>
<comment type="caution">
    <text evidence="2">The sequence shown here is derived from an EMBL/GenBank/DDBJ whole genome shotgun (WGS) entry which is preliminary data.</text>
</comment>
<accession>A0AAV7ULF5</accession>